<dbReference type="GO" id="GO:0000976">
    <property type="term" value="F:transcription cis-regulatory region binding"/>
    <property type="evidence" value="ECO:0007669"/>
    <property type="project" value="TreeGrafter"/>
</dbReference>
<dbReference type="GO" id="GO:0032993">
    <property type="term" value="C:protein-DNA complex"/>
    <property type="evidence" value="ECO:0007669"/>
    <property type="project" value="TreeGrafter"/>
</dbReference>
<dbReference type="InterPro" id="IPR037150">
    <property type="entry name" value="H-NS_C_dom_sf"/>
</dbReference>
<comment type="similarity">
    <text evidence="2">Belongs to the histone-like protein H-NS family.</text>
</comment>
<keyword evidence="4 7" id="KW-0238">DNA-binding</keyword>
<comment type="subcellular location">
    <subcellularLocation>
        <location evidence="1">Cytoplasm</location>
        <location evidence="1">Nucleoid</location>
    </subcellularLocation>
</comment>
<keyword evidence="8" id="KW-1185">Reference proteome</keyword>
<accession>A0A1I1X610</accession>
<organism evidence="7 8">
    <name type="scientific">Dyella marensis</name>
    <dbReference type="NCBI Taxonomy" id="500610"/>
    <lineage>
        <taxon>Bacteria</taxon>
        <taxon>Pseudomonadati</taxon>
        <taxon>Pseudomonadota</taxon>
        <taxon>Gammaproteobacteria</taxon>
        <taxon>Lysobacterales</taxon>
        <taxon>Rhodanobacteraceae</taxon>
        <taxon>Dyella</taxon>
    </lineage>
</organism>
<dbReference type="GO" id="GO:0009295">
    <property type="term" value="C:nucleoid"/>
    <property type="evidence" value="ECO:0007669"/>
    <property type="project" value="UniProtKB-SubCell"/>
</dbReference>
<dbReference type="Pfam" id="PF00816">
    <property type="entry name" value="Histone_HNS"/>
    <property type="match status" value="1"/>
</dbReference>
<keyword evidence="3" id="KW-0963">Cytoplasm</keyword>
<feature type="domain" description="DNA-binding protein H-NS-like C-terminal" evidence="6">
    <location>
        <begin position="61"/>
        <end position="107"/>
    </location>
</feature>
<gene>
    <name evidence="7" type="ORF">SAMN02799615_00129</name>
</gene>
<dbReference type="SMART" id="SM00528">
    <property type="entry name" value="HNS"/>
    <property type="match status" value="1"/>
</dbReference>
<dbReference type="InterPro" id="IPR027444">
    <property type="entry name" value="H-NS_C_dom"/>
</dbReference>
<evidence type="ECO:0000256" key="4">
    <source>
        <dbReference type="ARBA" id="ARBA00023125"/>
    </source>
</evidence>
<dbReference type="AlphaFoldDB" id="A0A1I1X610"/>
<dbReference type="SUPFAM" id="SSF81273">
    <property type="entry name" value="H-NS histone-like proteins"/>
    <property type="match status" value="1"/>
</dbReference>
<reference evidence="8" key="1">
    <citation type="submission" date="2016-10" db="EMBL/GenBank/DDBJ databases">
        <authorList>
            <person name="Varghese N."/>
            <person name="Submissions S."/>
        </authorList>
    </citation>
    <scope>NUCLEOTIDE SEQUENCE [LARGE SCALE GENOMIC DNA]</scope>
    <source>
        <strain evidence="8">UNC178MFTsu3.1</strain>
    </source>
</reference>
<feature type="region of interest" description="Disordered" evidence="5">
    <location>
        <begin position="60"/>
        <end position="83"/>
    </location>
</feature>
<protein>
    <submittedName>
        <fullName evidence="7">DNA-binding protein H-NS</fullName>
    </submittedName>
</protein>
<sequence length="157" mass="16762">MAINLKSLSADELSKLISSARSQLEQSRSQQVSEVRSKIEALLKSSGVTLAEVFPRQVGKGKSKGSVAAKYRNPEDASQTWSGRGKRPLWLVAQLKKRGVTLDSLLIDGAAAPARSSAATKRAAKPAGKRTAKKAAKKVAKKAVKKTAKPTRRGRKG</sequence>
<feature type="compositionally biased region" description="Low complexity" evidence="5">
    <location>
        <begin position="112"/>
        <end position="121"/>
    </location>
</feature>
<evidence type="ECO:0000259" key="6">
    <source>
        <dbReference type="SMART" id="SM00528"/>
    </source>
</evidence>
<dbReference type="Proteomes" id="UP000199477">
    <property type="component" value="Unassembled WGS sequence"/>
</dbReference>
<dbReference type="Gene3D" id="4.10.430.10">
    <property type="entry name" value="Histone-like protein H-NS, C-terminal domain"/>
    <property type="match status" value="1"/>
</dbReference>
<dbReference type="EMBL" id="FONH01000001">
    <property type="protein sequence ID" value="SFE02641.1"/>
    <property type="molecule type" value="Genomic_DNA"/>
</dbReference>
<dbReference type="PANTHER" id="PTHR38097:SF2">
    <property type="entry name" value="DNA-BINDING PROTEIN STPA"/>
    <property type="match status" value="1"/>
</dbReference>
<evidence type="ECO:0000313" key="7">
    <source>
        <dbReference type="EMBL" id="SFE02641.1"/>
    </source>
</evidence>
<evidence type="ECO:0000313" key="8">
    <source>
        <dbReference type="Proteomes" id="UP000199477"/>
    </source>
</evidence>
<dbReference type="PANTHER" id="PTHR38097">
    <property type="match status" value="1"/>
</dbReference>
<dbReference type="RefSeq" id="WP_026634181.1">
    <property type="nucleotide sequence ID" value="NZ_FONH01000001.1"/>
</dbReference>
<feature type="compositionally biased region" description="Basic residues" evidence="5">
    <location>
        <begin position="122"/>
        <end position="157"/>
    </location>
</feature>
<proteinExistence type="inferred from homology"/>
<evidence type="ECO:0000256" key="3">
    <source>
        <dbReference type="ARBA" id="ARBA00022490"/>
    </source>
</evidence>
<feature type="region of interest" description="Disordered" evidence="5">
    <location>
        <begin position="112"/>
        <end position="157"/>
    </location>
</feature>
<dbReference type="GO" id="GO:0003680">
    <property type="term" value="F:minor groove of adenine-thymine-rich DNA binding"/>
    <property type="evidence" value="ECO:0007669"/>
    <property type="project" value="TreeGrafter"/>
</dbReference>
<evidence type="ECO:0000256" key="2">
    <source>
        <dbReference type="ARBA" id="ARBA00010610"/>
    </source>
</evidence>
<dbReference type="GO" id="GO:0003681">
    <property type="term" value="F:bent DNA binding"/>
    <property type="evidence" value="ECO:0007669"/>
    <property type="project" value="TreeGrafter"/>
</dbReference>
<feature type="compositionally biased region" description="Low complexity" evidence="5">
    <location>
        <begin position="60"/>
        <end position="70"/>
    </location>
</feature>
<evidence type="ECO:0000256" key="1">
    <source>
        <dbReference type="ARBA" id="ARBA00004453"/>
    </source>
</evidence>
<name>A0A1I1X610_9GAMM</name>
<dbReference type="GO" id="GO:0005829">
    <property type="term" value="C:cytosol"/>
    <property type="evidence" value="ECO:0007669"/>
    <property type="project" value="TreeGrafter"/>
</dbReference>
<dbReference type="STRING" id="500610.SAMN02799615_00129"/>
<evidence type="ECO:0000256" key="5">
    <source>
        <dbReference type="SAM" id="MobiDB-lite"/>
    </source>
</evidence>
<dbReference type="GO" id="GO:0001217">
    <property type="term" value="F:DNA-binding transcription repressor activity"/>
    <property type="evidence" value="ECO:0007669"/>
    <property type="project" value="TreeGrafter"/>
</dbReference>